<evidence type="ECO:0000313" key="1">
    <source>
        <dbReference type="EMBL" id="PRQ37510.1"/>
    </source>
</evidence>
<name>A0A2P6QTJ7_ROSCH</name>
<gene>
    <name evidence="1" type="ORF">RchiOBHm_Chr4g0403361</name>
</gene>
<dbReference type="AlphaFoldDB" id="A0A2P6QTJ7"/>
<dbReference type="EMBL" id="PDCK01000042">
    <property type="protein sequence ID" value="PRQ37510.1"/>
    <property type="molecule type" value="Genomic_DNA"/>
</dbReference>
<comment type="caution">
    <text evidence="1">The sequence shown here is derived from an EMBL/GenBank/DDBJ whole genome shotgun (WGS) entry which is preliminary data.</text>
</comment>
<keyword evidence="2" id="KW-1185">Reference proteome</keyword>
<reference evidence="1 2" key="1">
    <citation type="journal article" date="2018" name="Nat. Genet.">
        <title>The Rosa genome provides new insights in the design of modern roses.</title>
        <authorList>
            <person name="Bendahmane M."/>
        </authorList>
    </citation>
    <scope>NUCLEOTIDE SEQUENCE [LARGE SCALE GENOMIC DNA]</scope>
    <source>
        <strain evidence="2">cv. Old Blush</strain>
    </source>
</reference>
<accession>A0A2P6QTJ7</accession>
<protein>
    <submittedName>
        <fullName evidence="1">Uncharacterized protein</fullName>
    </submittedName>
</protein>
<dbReference type="Proteomes" id="UP000238479">
    <property type="component" value="Chromosome 4"/>
</dbReference>
<sequence length="54" mass="6465">MKKTYCICFEARKYCLTKLLGVFISGQKVLRLYIRLQLAASEIYFRFRVLDLKL</sequence>
<proteinExistence type="predicted"/>
<organism evidence="1 2">
    <name type="scientific">Rosa chinensis</name>
    <name type="common">China rose</name>
    <dbReference type="NCBI Taxonomy" id="74649"/>
    <lineage>
        <taxon>Eukaryota</taxon>
        <taxon>Viridiplantae</taxon>
        <taxon>Streptophyta</taxon>
        <taxon>Embryophyta</taxon>
        <taxon>Tracheophyta</taxon>
        <taxon>Spermatophyta</taxon>
        <taxon>Magnoliopsida</taxon>
        <taxon>eudicotyledons</taxon>
        <taxon>Gunneridae</taxon>
        <taxon>Pentapetalae</taxon>
        <taxon>rosids</taxon>
        <taxon>fabids</taxon>
        <taxon>Rosales</taxon>
        <taxon>Rosaceae</taxon>
        <taxon>Rosoideae</taxon>
        <taxon>Rosoideae incertae sedis</taxon>
        <taxon>Rosa</taxon>
    </lineage>
</organism>
<dbReference type="Gramene" id="PRQ37510">
    <property type="protein sequence ID" value="PRQ37510"/>
    <property type="gene ID" value="RchiOBHm_Chr4g0403361"/>
</dbReference>
<evidence type="ECO:0000313" key="2">
    <source>
        <dbReference type="Proteomes" id="UP000238479"/>
    </source>
</evidence>